<evidence type="ECO:0000313" key="3">
    <source>
        <dbReference type="EMBL" id="GMT10546.1"/>
    </source>
</evidence>
<gene>
    <name evidence="3" type="ORF">PFISCL1PPCAC_1843</name>
</gene>
<sequence length="91" mass="10339">KTETKARNKMSLDQTLENINTTLEKVHGLLEVVQMAIIIVAVALAVLLIGMTITCYYGKYKKYNTRRDSEPTSSSMDKKQYQKGAYHPNEI</sequence>
<evidence type="ECO:0000313" key="4">
    <source>
        <dbReference type="Proteomes" id="UP001432322"/>
    </source>
</evidence>
<protein>
    <submittedName>
        <fullName evidence="3">Uncharacterized protein</fullName>
    </submittedName>
</protein>
<feature type="non-terminal residue" evidence="3">
    <location>
        <position position="1"/>
    </location>
</feature>
<feature type="region of interest" description="Disordered" evidence="1">
    <location>
        <begin position="65"/>
        <end position="91"/>
    </location>
</feature>
<keyword evidence="4" id="KW-1185">Reference proteome</keyword>
<feature type="transmembrane region" description="Helical" evidence="2">
    <location>
        <begin position="32"/>
        <end position="57"/>
    </location>
</feature>
<feature type="compositionally biased region" description="Basic and acidic residues" evidence="1">
    <location>
        <begin position="65"/>
        <end position="80"/>
    </location>
</feature>
<organism evidence="3 4">
    <name type="scientific">Pristionchus fissidentatus</name>
    <dbReference type="NCBI Taxonomy" id="1538716"/>
    <lineage>
        <taxon>Eukaryota</taxon>
        <taxon>Metazoa</taxon>
        <taxon>Ecdysozoa</taxon>
        <taxon>Nematoda</taxon>
        <taxon>Chromadorea</taxon>
        <taxon>Rhabditida</taxon>
        <taxon>Rhabditina</taxon>
        <taxon>Diplogasteromorpha</taxon>
        <taxon>Diplogasteroidea</taxon>
        <taxon>Neodiplogasteridae</taxon>
        <taxon>Pristionchus</taxon>
    </lineage>
</organism>
<comment type="caution">
    <text evidence="3">The sequence shown here is derived from an EMBL/GenBank/DDBJ whole genome shotgun (WGS) entry which is preliminary data.</text>
</comment>
<proteinExistence type="predicted"/>
<dbReference type="AlphaFoldDB" id="A0AAV5UTJ6"/>
<keyword evidence="2" id="KW-1133">Transmembrane helix</keyword>
<reference evidence="3" key="1">
    <citation type="submission" date="2023-10" db="EMBL/GenBank/DDBJ databases">
        <title>Genome assembly of Pristionchus species.</title>
        <authorList>
            <person name="Yoshida K."/>
            <person name="Sommer R.J."/>
        </authorList>
    </citation>
    <scope>NUCLEOTIDE SEQUENCE</scope>
    <source>
        <strain evidence="3">RS5133</strain>
    </source>
</reference>
<evidence type="ECO:0000256" key="1">
    <source>
        <dbReference type="SAM" id="MobiDB-lite"/>
    </source>
</evidence>
<keyword evidence="2" id="KW-0472">Membrane</keyword>
<evidence type="ECO:0000256" key="2">
    <source>
        <dbReference type="SAM" id="Phobius"/>
    </source>
</evidence>
<accession>A0AAV5UTJ6</accession>
<dbReference type="Proteomes" id="UP001432322">
    <property type="component" value="Unassembled WGS sequence"/>
</dbReference>
<dbReference type="EMBL" id="BTSY01000001">
    <property type="protein sequence ID" value="GMT10546.1"/>
    <property type="molecule type" value="Genomic_DNA"/>
</dbReference>
<keyword evidence="2" id="KW-0812">Transmembrane</keyword>
<name>A0AAV5UTJ6_9BILA</name>